<feature type="transmembrane region" description="Helical" evidence="1">
    <location>
        <begin position="14"/>
        <end position="33"/>
    </location>
</feature>
<name>A0ABN5PC04_9VIBR</name>
<keyword evidence="1" id="KW-0812">Transmembrane</keyword>
<dbReference type="Proteomes" id="UP000262832">
    <property type="component" value="Chromosome I"/>
</dbReference>
<evidence type="ECO:0008006" key="4">
    <source>
        <dbReference type="Google" id="ProtNLM"/>
    </source>
</evidence>
<proteinExistence type="predicted"/>
<sequence>MNAFTTKISSFCNAHKILLMVLVLILNVVLLLAEQATSVRLFGKVEALNHRWANYTELHQNYIQSRIHYSRLDATESEYKTLKYDYEYSKSKGREYIVLGTDKPVSVRHNRVYYLDEQCSLTFSGIAKMTLQNFSFRCLY</sequence>
<accession>A0ABN5PC04</accession>
<organism evidence="2 3">
    <name type="scientific">Vibrio alfacsensis</name>
    <dbReference type="NCBI Taxonomy" id="1074311"/>
    <lineage>
        <taxon>Bacteria</taxon>
        <taxon>Pseudomonadati</taxon>
        <taxon>Pseudomonadota</taxon>
        <taxon>Gammaproteobacteria</taxon>
        <taxon>Vibrionales</taxon>
        <taxon>Vibrionaceae</taxon>
        <taxon>Vibrio</taxon>
    </lineage>
</organism>
<evidence type="ECO:0000313" key="3">
    <source>
        <dbReference type="Proteomes" id="UP000262832"/>
    </source>
</evidence>
<evidence type="ECO:0000256" key="1">
    <source>
        <dbReference type="SAM" id="Phobius"/>
    </source>
</evidence>
<evidence type="ECO:0000313" key="2">
    <source>
        <dbReference type="EMBL" id="AXY00753.1"/>
    </source>
</evidence>
<keyword evidence="1" id="KW-0472">Membrane</keyword>
<keyword evidence="3" id="KW-1185">Reference proteome</keyword>
<gene>
    <name evidence="2" type="ORF">D1115_05400</name>
</gene>
<protein>
    <recommendedName>
        <fullName evidence="4">DUF2509 family protein</fullName>
    </recommendedName>
</protein>
<reference evidence="2 3" key="1">
    <citation type="submission" date="2018-08" db="EMBL/GenBank/DDBJ databases">
        <title>Genomic taxonomy of the Vibrionaceae family.</title>
        <authorList>
            <person name="Gomez-Gil B."/>
            <person name="Tanaka M."/>
            <person name="Sawabe T."/>
            <person name="Enciso-Ibarra K."/>
        </authorList>
    </citation>
    <scope>NUCLEOTIDE SEQUENCE [LARGE SCALE GENOMIC DNA]</scope>
    <source>
        <strain evidence="2 3">CAIM 1831</strain>
    </source>
</reference>
<keyword evidence="1" id="KW-1133">Transmembrane helix</keyword>
<dbReference type="EMBL" id="CP032093">
    <property type="protein sequence ID" value="AXY00753.1"/>
    <property type="molecule type" value="Genomic_DNA"/>
</dbReference>